<name>A0A1I6TSD5_9SPHI</name>
<dbReference type="InterPro" id="IPR010982">
    <property type="entry name" value="Lambda_DNA-bd_dom_sf"/>
</dbReference>
<dbReference type="SMART" id="SM00354">
    <property type="entry name" value="HTH_LACI"/>
    <property type="match status" value="1"/>
</dbReference>
<dbReference type="GO" id="GO:0003700">
    <property type="term" value="F:DNA-binding transcription factor activity"/>
    <property type="evidence" value="ECO:0007669"/>
    <property type="project" value="TreeGrafter"/>
</dbReference>
<evidence type="ECO:0000313" key="6">
    <source>
        <dbReference type="EMBL" id="SFS92183.1"/>
    </source>
</evidence>
<organism evidence="6 7">
    <name type="scientific">Sphingobacterium wenxiniae</name>
    <dbReference type="NCBI Taxonomy" id="683125"/>
    <lineage>
        <taxon>Bacteria</taxon>
        <taxon>Pseudomonadati</taxon>
        <taxon>Bacteroidota</taxon>
        <taxon>Sphingobacteriia</taxon>
        <taxon>Sphingobacteriales</taxon>
        <taxon>Sphingobacteriaceae</taxon>
        <taxon>Sphingobacterium</taxon>
    </lineage>
</organism>
<evidence type="ECO:0000256" key="4">
    <source>
        <dbReference type="ARBA" id="ARBA00023163"/>
    </source>
</evidence>
<keyword evidence="4" id="KW-0804">Transcription</keyword>
<dbReference type="PANTHER" id="PTHR30146:SF148">
    <property type="entry name" value="HTH-TYPE TRANSCRIPTIONAL REPRESSOR PURR-RELATED"/>
    <property type="match status" value="1"/>
</dbReference>
<dbReference type="InterPro" id="IPR000843">
    <property type="entry name" value="HTH_LacI"/>
</dbReference>
<dbReference type="RefSeq" id="WP_093365820.1">
    <property type="nucleotide sequence ID" value="NZ_FOZZ01000007.1"/>
</dbReference>
<dbReference type="Gene3D" id="1.10.260.40">
    <property type="entry name" value="lambda repressor-like DNA-binding domains"/>
    <property type="match status" value="1"/>
</dbReference>
<dbReference type="AlphaFoldDB" id="A0A1I6TSD5"/>
<dbReference type="InterPro" id="IPR028082">
    <property type="entry name" value="Peripla_BP_I"/>
</dbReference>
<keyword evidence="2" id="KW-0805">Transcription regulation</keyword>
<keyword evidence="3" id="KW-0238">DNA-binding</keyword>
<dbReference type="Pfam" id="PF00356">
    <property type="entry name" value="LacI"/>
    <property type="match status" value="1"/>
</dbReference>
<evidence type="ECO:0000313" key="7">
    <source>
        <dbReference type="Proteomes" id="UP000198785"/>
    </source>
</evidence>
<reference evidence="6 7" key="1">
    <citation type="submission" date="2016-10" db="EMBL/GenBank/DDBJ databases">
        <authorList>
            <person name="de Groot N.N."/>
        </authorList>
    </citation>
    <scope>NUCLEOTIDE SEQUENCE [LARGE SCALE GENOMIC DNA]</scope>
    <source>
        <strain evidence="6 7">DSM 22789</strain>
    </source>
</reference>
<dbReference type="SUPFAM" id="SSF53822">
    <property type="entry name" value="Periplasmic binding protein-like I"/>
    <property type="match status" value="1"/>
</dbReference>
<evidence type="ECO:0000259" key="5">
    <source>
        <dbReference type="PROSITE" id="PS50932"/>
    </source>
</evidence>
<proteinExistence type="predicted"/>
<dbReference type="Proteomes" id="UP000198785">
    <property type="component" value="Unassembled WGS sequence"/>
</dbReference>
<dbReference type="CDD" id="cd01392">
    <property type="entry name" value="HTH_LacI"/>
    <property type="match status" value="1"/>
</dbReference>
<evidence type="ECO:0000256" key="2">
    <source>
        <dbReference type="ARBA" id="ARBA00023015"/>
    </source>
</evidence>
<dbReference type="InterPro" id="IPR046335">
    <property type="entry name" value="LacI/GalR-like_sensor"/>
</dbReference>
<feature type="domain" description="HTH lacI-type" evidence="5">
    <location>
        <begin position="4"/>
        <end position="58"/>
    </location>
</feature>
<dbReference type="Gene3D" id="3.40.50.2300">
    <property type="match status" value="2"/>
</dbReference>
<dbReference type="PROSITE" id="PS50932">
    <property type="entry name" value="HTH_LACI_2"/>
    <property type="match status" value="1"/>
</dbReference>
<dbReference type="OrthoDB" id="9803256at2"/>
<protein>
    <submittedName>
        <fullName evidence="6">Transcriptional regulator, LacI family</fullName>
    </submittedName>
</protein>
<dbReference type="Pfam" id="PF13377">
    <property type="entry name" value="Peripla_BP_3"/>
    <property type="match status" value="1"/>
</dbReference>
<accession>A0A1I6TSD5</accession>
<dbReference type="CDD" id="cd06267">
    <property type="entry name" value="PBP1_LacI_sugar_binding-like"/>
    <property type="match status" value="1"/>
</dbReference>
<dbReference type="GO" id="GO:0000976">
    <property type="term" value="F:transcription cis-regulatory region binding"/>
    <property type="evidence" value="ECO:0007669"/>
    <property type="project" value="TreeGrafter"/>
</dbReference>
<dbReference type="PANTHER" id="PTHR30146">
    <property type="entry name" value="LACI-RELATED TRANSCRIPTIONAL REPRESSOR"/>
    <property type="match status" value="1"/>
</dbReference>
<keyword evidence="7" id="KW-1185">Reference proteome</keyword>
<evidence type="ECO:0000256" key="3">
    <source>
        <dbReference type="ARBA" id="ARBA00023125"/>
    </source>
</evidence>
<keyword evidence="1" id="KW-0678">Repressor</keyword>
<dbReference type="STRING" id="683125.SAMN05660206_10713"/>
<gene>
    <name evidence="6" type="ORF">SAMN05660206_10713</name>
</gene>
<dbReference type="EMBL" id="FOZZ01000007">
    <property type="protein sequence ID" value="SFS92183.1"/>
    <property type="molecule type" value="Genomic_DNA"/>
</dbReference>
<sequence length="342" mass="37853">MAKITLKSLAQALNMSVSTVSKALNDSHEISEETKKRVREYAQQHNYQPNIIAQILKTGKTNTIGVILPKMSSPFESQMLEGIQNTASVNNFRVVIMNSMENEAVERTSITEMIAKGIDGLLLCPIHEQSNTAIVQEIAKHTPLVIFDRTNYPVETHKVGVLNSEGTYDACKHLFEIGRKDIAVLCGVHQGITADRLAGYIKAHEDFQIPIRKEFIIYLTVKNIAELHEGLSENVQKLLALPHPPNAILGTSDTITTHLLGVLANMGIPVPEQLAVLGFANTDLAMSLNPSLTTIRQPATEIGEIAVKKLVEIINKKNRSQIEWENVKLPTTIRLRKSTEVD</sequence>
<dbReference type="SUPFAM" id="SSF47413">
    <property type="entry name" value="lambda repressor-like DNA-binding domains"/>
    <property type="match status" value="1"/>
</dbReference>
<evidence type="ECO:0000256" key="1">
    <source>
        <dbReference type="ARBA" id="ARBA00022491"/>
    </source>
</evidence>